<sequence>MVADEVRDGGDESGIWGLEATLIGSRMVAMAGRVRDGGDDSGIRGIGAALTGLRIAVTTGRVGDGGDSGIRRLTGSGGTDGSMTEVATGGVEDGGGSQWGWGWQ</sequence>
<feature type="region of interest" description="Disordered" evidence="1">
    <location>
        <begin position="66"/>
        <end position="104"/>
    </location>
</feature>
<proteinExistence type="predicted"/>
<comment type="caution">
    <text evidence="2">The sequence shown here is derived from an EMBL/GenBank/DDBJ whole genome shotgun (WGS) entry which is preliminary data.</text>
</comment>
<gene>
    <name evidence="2" type="ORF">GUJ93_ZPchr0006g44457</name>
</gene>
<dbReference type="EMBL" id="JAAALK010000283">
    <property type="protein sequence ID" value="KAG8071437.1"/>
    <property type="molecule type" value="Genomic_DNA"/>
</dbReference>
<protein>
    <submittedName>
        <fullName evidence="2">Uncharacterized protein</fullName>
    </submittedName>
</protein>
<evidence type="ECO:0000313" key="2">
    <source>
        <dbReference type="EMBL" id="KAG8071437.1"/>
    </source>
</evidence>
<organism evidence="2 3">
    <name type="scientific">Zizania palustris</name>
    <name type="common">Northern wild rice</name>
    <dbReference type="NCBI Taxonomy" id="103762"/>
    <lineage>
        <taxon>Eukaryota</taxon>
        <taxon>Viridiplantae</taxon>
        <taxon>Streptophyta</taxon>
        <taxon>Embryophyta</taxon>
        <taxon>Tracheophyta</taxon>
        <taxon>Spermatophyta</taxon>
        <taxon>Magnoliopsida</taxon>
        <taxon>Liliopsida</taxon>
        <taxon>Poales</taxon>
        <taxon>Poaceae</taxon>
        <taxon>BOP clade</taxon>
        <taxon>Oryzoideae</taxon>
        <taxon>Oryzeae</taxon>
        <taxon>Zizaniinae</taxon>
        <taxon>Zizania</taxon>
    </lineage>
</organism>
<reference evidence="2" key="1">
    <citation type="journal article" date="2021" name="bioRxiv">
        <title>Whole Genome Assembly and Annotation of Northern Wild Rice, Zizania palustris L., Supports a Whole Genome Duplication in the Zizania Genus.</title>
        <authorList>
            <person name="Haas M."/>
            <person name="Kono T."/>
            <person name="Macchietto M."/>
            <person name="Millas R."/>
            <person name="McGilp L."/>
            <person name="Shao M."/>
            <person name="Duquette J."/>
            <person name="Hirsch C.N."/>
            <person name="Kimball J."/>
        </authorList>
    </citation>
    <scope>NUCLEOTIDE SEQUENCE</scope>
    <source>
        <tissue evidence="2">Fresh leaf tissue</tissue>
    </source>
</reference>
<feature type="compositionally biased region" description="Gly residues" evidence="1">
    <location>
        <begin position="91"/>
        <end position="104"/>
    </location>
</feature>
<accession>A0A8J5SU16</accession>
<reference evidence="2" key="2">
    <citation type="submission" date="2021-02" db="EMBL/GenBank/DDBJ databases">
        <authorList>
            <person name="Kimball J.A."/>
            <person name="Haas M.W."/>
            <person name="Macchietto M."/>
            <person name="Kono T."/>
            <person name="Duquette J."/>
            <person name="Shao M."/>
        </authorList>
    </citation>
    <scope>NUCLEOTIDE SEQUENCE</scope>
    <source>
        <tissue evidence="2">Fresh leaf tissue</tissue>
    </source>
</reference>
<evidence type="ECO:0000256" key="1">
    <source>
        <dbReference type="SAM" id="MobiDB-lite"/>
    </source>
</evidence>
<dbReference type="Proteomes" id="UP000729402">
    <property type="component" value="Unassembled WGS sequence"/>
</dbReference>
<keyword evidence="3" id="KW-1185">Reference proteome</keyword>
<dbReference type="AlphaFoldDB" id="A0A8J5SU16"/>
<name>A0A8J5SU16_ZIZPA</name>
<evidence type="ECO:0000313" key="3">
    <source>
        <dbReference type="Proteomes" id="UP000729402"/>
    </source>
</evidence>